<protein>
    <submittedName>
        <fullName evidence="2">Uncharacterized protein</fullName>
    </submittedName>
</protein>
<keyword evidence="3" id="KW-1185">Reference proteome</keyword>
<reference evidence="2" key="1">
    <citation type="submission" date="2020-10" db="EMBL/GenBank/DDBJ databases">
        <authorList>
            <person name="Han B."/>
            <person name="Lu T."/>
            <person name="Zhao Q."/>
            <person name="Huang X."/>
            <person name="Zhao Y."/>
        </authorList>
    </citation>
    <scope>NUCLEOTIDE SEQUENCE</scope>
</reference>
<evidence type="ECO:0000313" key="2">
    <source>
        <dbReference type="EMBL" id="CAD6257288.1"/>
    </source>
</evidence>
<sequence length="123" mass="13862">MKVKLLFPYAVSCVFGGMGRAWGMAMVGLHIMICIVKVISFTTDPEEARFWIPIFRVWVYLCMPRCCLLIGVAAHLAQGTTKNWKMLQVLLAINWSGDKDNARYRLVGGIEHCRRTLTGGGHF</sequence>
<evidence type="ECO:0000256" key="1">
    <source>
        <dbReference type="SAM" id="Phobius"/>
    </source>
</evidence>
<gene>
    <name evidence="2" type="ORF">NCGR_LOCUS40777</name>
</gene>
<dbReference type="OrthoDB" id="677216at2759"/>
<keyword evidence="1" id="KW-1133">Transmembrane helix</keyword>
<proteinExistence type="predicted"/>
<accession>A0A811QMC9</accession>
<feature type="transmembrane region" description="Helical" evidence="1">
    <location>
        <begin position="21"/>
        <end position="42"/>
    </location>
</feature>
<feature type="transmembrane region" description="Helical" evidence="1">
    <location>
        <begin position="54"/>
        <end position="77"/>
    </location>
</feature>
<dbReference type="Proteomes" id="UP000604825">
    <property type="component" value="Unassembled WGS sequence"/>
</dbReference>
<dbReference type="AlphaFoldDB" id="A0A811QMC9"/>
<dbReference type="EMBL" id="CAJGYO010000010">
    <property type="protein sequence ID" value="CAD6257288.1"/>
    <property type="molecule type" value="Genomic_DNA"/>
</dbReference>
<name>A0A811QMC9_9POAL</name>
<keyword evidence="1" id="KW-0812">Transmembrane</keyword>
<comment type="caution">
    <text evidence="2">The sequence shown here is derived from an EMBL/GenBank/DDBJ whole genome shotgun (WGS) entry which is preliminary data.</text>
</comment>
<keyword evidence="1" id="KW-0472">Membrane</keyword>
<evidence type="ECO:0000313" key="3">
    <source>
        <dbReference type="Proteomes" id="UP000604825"/>
    </source>
</evidence>
<organism evidence="2 3">
    <name type="scientific">Miscanthus lutarioriparius</name>
    <dbReference type="NCBI Taxonomy" id="422564"/>
    <lineage>
        <taxon>Eukaryota</taxon>
        <taxon>Viridiplantae</taxon>
        <taxon>Streptophyta</taxon>
        <taxon>Embryophyta</taxon>
        <taxon>Tracheophyta</taxon>
        <taxon>Spermatophyta</taxon>
        <taxon>Magnoliopsida</taxon>
        <taxon>Liliopsida</taxon>
        <taxon>Poales</taxon>
        <taxon>Poaceae</taxon>
        <taxon>PACMAD clade</taxon>
        <taxon>Panicoideae</taxon>
        <taxon>Andropogonodae</taxon>
        <taxon>Andropogoneae</taxon>
        <taxon>Saccharinae</taxon>
        <taxon>Miscanthus</taxon>
    </lineage>
</organism>